<keyword evidence="2" id="KW-1185">Reference proteome</keyword>
<sequence>MFTRIILCKLKSVINLQIVERLAKEVEVRLGNVVVGPGNVEGRSFMVESHNLKVELFKNDQTRQKKCF</sequence>
<protein>
    <submittedName>
        <fullName evidence="1">Uncharacterized protein</fullName>
    </submittedName>
</protein>
<evidence type="ECO:0000313" key="2">
    <source>
        <dbReference type="Proteomes" id="UP000195573"/>
    </source>
</evidence>
<proteinExistence type="predicted"/>
<gene>
    <name evidence="1" type="ORF">B4U37_10815</name>
</gene>
<organism evidence="1 2">
    <name type="scientific">Sutcliffiella horikoshii</name>
    <dbReference type="NCBI Taxonomy" id="79883"/>
    <lineage>
        <taxon>Bacteria</taxon>
        <taxon>Bacillati</taxon>
        <taxon>Bacillota</taxon>
        <taxon>Bacilli</taxon>
        <taxon>Bacillales</taxon>
        <taxon>Bacillaceae</taxon>
        <taxon>Sutcliffiella</taxon>
    </lineage>
</organism>
<reference evidence="1 2" key="1">
    <citation type="submission" date="2017-04" db="EMBL/GenBank/DDBJ databases">
        <title>Complete Genome Sequence of the Bacillus horikoshii 20a strain from Cuatro Cienegas, Coahuila, Mexico.</title>
        <authorList>
            <person name="Zarza E."/>
            <person name="Alcaraz L.D."/>
            <person name="Aguilar-Salinas B."/>
            <person name="Islas A."/>
            <person name="Olmedo-Alvarez G."/>
        </authorList>
    </citation>
    <scope>NUCLEOTIDE SEQUENCE [LARGE SCALE GENOMIC DNA]</scope>
    <source>
        <strain evidence="1 2">20a</strain>
    </source>
</reference>
<dbReference type="Proteomes" id="UP000195573">
    <property type="component" value="Chromosome"/>
</dbReference>
<accession>A0ABM6KJE7</accession>
<dbReference type="EMBL" id="CP020880">
    <property type="protein sequence ID" value="ART76502.1"/>
    <property type="molecule type" value="Genomic_DNA"/>
</dbReference>
<name>A0ABM6KJE7_9BACI</name>
<evidence type="ECO:0000313" key="1">
    <source>
        <dbReference type="EMBL" id="ART76502.1"/>
    </source>
</evidence>